<dbReference type="GeneID" id="110973412"/>
<dbReference type="KEGG" id="aplc:110973412"/>
<reference evidence="5" key="1">
    <citation type="submission" date="2025-08" db="UniProtKB">
        <authorList>
            <consortium name="RefSeq"/>
        </authorList>
    </citation>
    <scope>IDENTIFICATION</scope>
</reference>
<evidence type="ECO:0000313" key="5">
    <source>
        <dbReference type="RefSeq" id="XP_022079932.1"/>
    </source>
</evidence>
<dbReference type="RefSeq" id="XP_022079932.1">
    <property type="nucleotide sequence ID" value="XM_022224240.1"/>
</dbReference>
<protein>
    <submittedName>
        <fullName evidence="5">Protein FAM171B-like</fullName>
    </submittedName>
</protein>
<accession>A0A8B7XII2</accession>
<keyword evidence="2" id="KW-1133">Transmembrane helix</keyword>
<name>A0A8B7XII2_ACAPL</name>
<dbReference type="Proteomes" id="UP000694845">
    <property type="component" value="Unplaced"/>
</dbReference>
<organism evidence="4 5">
    <name type="scientific">Acanthaster planci</name>
    <name type="common">Crown-of-thorns starfish</name>
    <dbReference type="NCBI Taxonomy" id="133434"/>
    <lineage>
        <taxon>Eukaryota</taxon>
        <taxon>Metazoa</taxon>
        <taxon>Echinodermata</taxon>
        <taxon>Eleutherozoa</taxon>
        <taxon>Asterozoa</taxon>
        <taxon>Asteroidea</taxon>
        <taxon>Valvatacea</taxon>
        <taxon>Valvatida</taxon>
        <taxon>Acanthasteridae</taxon>
        <taxon>Acanthaster</taxon>
    </lineage>
</organism>
<feature type="domain" description="FAM171 N-terminal" evidence="3">
    <location>
        <begin position="55"/>
        <end position="238"/>
    </location>
</feature>
<feature type="region of interest" description="Disordered" evidence="1">
    <location>
        <begin position="341"/>
        <end position="364"/>
    </location>
</feature>
<evidence type="ECO:0000256" key="2">
    <source>
        <dbReference type="SAM" id="Phobius"/>
    </source>
</evidence>
<feature type="compositionally biased region" description="Polar residues" evidence="1">
    <location>
        <begin position="352"/>
        <end position="364"/>
    </location>
</feature>
<evidence type="ECO:0000259" key="3">
    <source>
        <dbReference type="Pfam" id="PF10577"/>
    </source>
</evidence>
<keyword evidence="2" id="KW-0472">Membrane</keyword>
<proteinExistence type="predicted"/>
<dbReference type="PANTHER" id="PTHR31626:SF4">
    <property type="entry name" value="SUSHI DOMAIN-CONTAINING PROTEIN"/>
    <property type="match status" value="1"/>
</dbReference>
<dbReference type="AlphaFoldDB" id="A0A8B7XII2"/>
<evidence type="ECO:0000313" key="4">
    <source>
        <dbReference type="Proteomes" id="UP000694845"/>
    </source>
</evidence>
<dbReference type="Pfam" id="PF10577">
    <property type="entry name" value="FAM171A1-2-B_N"/>
    <property type="match status" value="1"/>
</dbReference>
<evidence type="ECO:0000256" key="1">
    <source>
        <dbReference type="SAM" id="MobiDB-lite"/>
    </source>
</evidence>
<feature type="transmembrane region" description="Helical" evidence="2">
    <location>
        <begin position="270"/>
        <end position="292"/>
    </location>
</feature>
<dbReference type="InterPro" id="IPR018890">
    <property type="entry name" value="FAM171"/>
</dbReference>
<sequence>MVNLKLTILDAQNNPVYDTTVRISDAGGESKFLVVPVMTNIVDVSSVIPQDGSLGVVVSKMGYTSNAVRWSSGDSEVFEIKLLQLKSATVEILGDEVLIKTDVNAYGQQATFQFEPALINGTTINAGYVLTSDLSLIPAINTAGIDDSNSVRLKPLGALELTISDQNSGLVVPIGGNVDMMVPLEQGLNVKDGMEIEIWTYNETTAFWEEAGTGVIIIDQDLLVYWSFTAPHLSWWMAVERQDTSTPRPPIKTVDPTKRPNSSNLLRTQLIVYTLIAVLLFSPLIIIIVCIIRCARKKSDPKKDSMRGTLPVESSEMEIEMHPRGLSNKGMTADTVALEVNDNETAGPTDPDASTSRAEIQFRT</sequence>
<keyword evidence="2" id="KW-0812">Transmembrane</keyword>
<dbReference type="OrthoDB" id="8950207at2759"/>
<gene>
    <name evidence="5" type="primary">LOC110973412</name>
</gene>
<keyword evidence="4" id="KW-1185">Reference proteome</keyword>
<dbReference type="InterPro" id="IPR048530">
    <property type="entry name" value="FAM171_N"/>
</dbReference>
<dbReference type="PANTHER" id="PTHR31626">
    <property type="entry name" value="SUSHI DOMAIN-CONTAINING PROTEIN"/>
    <property type="match status" value="1"/>
</dbReference>